<sequence>MRKSVMQKETMENDAVNRLTISHLSYIWLLSLLTIITLLVKQVQAENLAYVPQDKQMVIFTYNKQGETKPDIGELQVLSHLYQRSQLPGQSYLITEIQARLNFFLSYYPASAESEFLQASLYQRQHKFARAQAILQKLVKQQAGYANYGLMLANVALQQGQFKLAKDACARLLGHAANEITLTCMLEVESLQLDSWEGKNDQKKLNRTYQALLNVVQPEQNNNIWIAQVAAEMALNVDKLQQAERWLSFYPLESMPVSALALWADIQLAQTNYTYVLHTLGSLVSKTQSSDDALILRLAIAEKQLGHANLWQQKMKTLVDLRSQRNDVEHAAELAQYYLQVAPQPQLAMQWAQKHYELSHTAKDNQILRAAQTALWAE</sequence>
<gene>
    <name evidence="1" type="ORF">ABS311_07975</name>
</gene>
<evidence type="ECO:0000313" key="1">
    <source>
        <dbReference type="EMBL" id="MER2491819.1"/>
    </source>
</evidence>
<dbReference type="Proteomes" id="UP001467690">
    <property type="component" value="Unassembled WGS sequence"/>
</dbReference>
<name>A0ABV1RFZ5_9ALTE</name>
<keyword evidence="2" id="KW-1185">Reference proteome</keyword>
<protein>
    <submittedName>
        <fullName evidence="1">Uncharacterized protein</fullName>
    </submittedName>
</protein>
<evidence type="ECO:0000313" key="2">
    <source>
        <dbReference type="Proteomes" id="UP001467690"/>
    </source>
</evidence>
<dbReference type="SUPFAM" id="SSF48452">
    <property type="entry name" value="TPR-like"/>
    <property type="match status" value="1"/>
</dbReference>
<dbReference type="RefSeq" id="WP_143871098.1">
    <property type="nucleotide sequence ID" value="NZ_CP041660.1"/>
</dbReference>
<dbReference type="Gene3D" id="1.25.40.10">
    <property type="entry name" value="Tetratricopeptide repeat domain"/>
    <property type="match status" value="1"/>
</dbReference>
<proteinExistence type="predicted"/>
<dbReference type="InterPro" id="IPR011990">
    <property type="entry name" value="TPR-like_helical_dom_sf"/>
</dbReference>
<organism evidence="1 2">
    <name type="scientific">Catenovulum sediminis</name>
    <dbReference type="NCBI Taxonomy" id="1740262"/>
    <lineage>
        <taxon>Bacteria</taxon>
        <taxon>Pseudomonadati</taxon>
        <taxon>Pseudomonadota</taxon>
        <taxon>Gammaproteobacteria</taxon>
        <taxon>Alteromonadales</taxon>
        <taxon>Alteromonadaceae</taxon>
        <taxon>Catenovulum</taxon>
    </lineage>
</organism>
<dbReference type="EMBL" id="JBELOE010000152">
    <property type="protein sequence ID" value="MER2491819.1"/>
    <property type="molecule type" value="Genomic_DNA"/>
</dbReference>
<accession>A0ABV1RFZ5</accession>
<comment type="caution">
    <text evidence="1">The sequence shown here is derived from an EMBL/GenBank/DDBJ whole genome shotgun (WGS) entry which is preliminary data.</text>
</comment>
<reference evidence="1 2" key="1">
    <citation type="submission" date="2024-06" db="EMBL/GenBank/DDBJ databases">
        <authorList>
            <person name="Chen R.Y."/>
        </authorList>
    </citation>
    <scope>NUCLEOTIDE SEQUENCE [LARGE SCALE GENOMIC DNA]</scope>
    <source>
        <strain evidence="1 2">D2</strain>
    </source>
</reference>